<name>A0A0F9Y7H3_9ZZZZ</name>
<dbReference type="PANTHER" id="PTHR22674:SF6">
    <property type="entry name" value="NTPASE KAP FAMILY P-LOOP DOMAIN-CONTAINING PROTEIN 1"/>
    <property type="match status" value="1"/>
</dbReference>
<dbReference type="Pfam" id="PF07693">
    <property type="entry name" value="KAP_NTPase"/>
    <property type="match status" value="1"/>
</dbReference>
<feature type="domain" description="KAP NTPase" evidence="1">
    <location>
        <begin position="23"/>
        <end position="272"/>
    </location>
</feature>
<organism evidence="2">
    <name type="scientific">marine sediment metagenome</name>
    <dbReference type="NCBI Taxonomy" id="412755"/>
    <lineage>
        <taxon>unclassified sequences</taxon>
        <taxon>metagenomes</taxon>
        <taxon>ecological metagenomes</taxon>
    </lineage>
</organism>
<dbReference type="PANTHER" id="PTHR22674">
    <property type="entry name" value="NTPASE, KAP FAMILY P-LOOP DOMAIN-CONTAINING 1"/>
    <property type="match status" value="1"/>
</dbReference>
<dbReference type="InterPro" id="IPR027417">
    <property type="entry name" value="P-loop_NTPase"/>
</dbReference>
<dbReference type="EMBL" id="LAZR01000011">
    <property type="protein sequence ID" value="KKO07877.1"/>
    <property type="molecule type" value="Genomic_DNA"/>
</dbReference>
<evidence type="ECO:0000313" key="2">
    <source>
        <dbReference type="EMBL" id="KKO07877.1"/>
    </source>
</evidence>
<evidence type="ECO:0000259" key="1">
    <source>
        <dbReference type="Pfam" id="PF07693"/>
    </source>
</evidence>
<dbReference type="AlphaFoldDB" id="A0A0F9Y7H3"/>
<dbReference type="InterPro" id="IPR052754">
    <property type="entry name" value="NTPase_KAP_P-loop"/>
</dbReference>
<dbReference type="InterPro" id="IPR011646">
    <property type="entry name" value="KAP_P-loop"/>
</dbReference>
<proteinExistence type="predicted"/>
<protein>
    <recommendedName>
        <fullName evidence="1">KAP NTPase domain-containing protein</fullName>
    </recommendedName>
</protein>
<reference evidence="2" key="1">
    <citation type="journal article" date="2015" name="Nature">
        <title>Complex archaea that bridge the gap between prokaryotes and eukaryotes.</title>
        <authorList>
            <person name="Spang A."/>
            <person name="Saw J.H."/>
            <person name="Jorgensen S.L."/>
            <person name="Zaremba-Niedzwiedzka K."/>
            <person name="Martijn J."/>
            <person name="Lind A.E."/>
            <person name="van Eijk R."/>
            <person name="Schleper C."/>
            <person name="Guy L."/>
            <person name="Ettema T.J."/>
        </authorList>
    </citation>
    <scope>NUCLEOTIDE SEQUENCE</scope>
</reference>
<dbReference type="SUPFAM" id="SSF52540">
    <property type="entry name" value="P-loop containing nucleoside triphosphate hydrolases"/>
    <property type="match status" value="1"/>
</dbReference>
<gene>
    <name evidence="2" type="ORF">LCGC14_0052190</name>
</gene>
<dbReference type="Gene3D" id="3.40.50.300">
    <property type="entry name" value="P-loop containing nucleotide triphosphate hydrolases"/>
    <property type="match status" value="1"/>
</dbReference>
<accession>A0A0F9Y7H3</accession>
<comment type="caution">
    <text evidence="2">The sequence shown here is derived from an EMBL/GenBank/DDBJ whole genome shotgun (WGS) entry which is preliminary data.</text>
</comment>
<sequence>MNIKHYEIEIEPENPFANCKLDRQKYSGVLTNIINSYPYGFVLALNNKWGTGKTTFVKMWEQDLKNNGFQTLYFNAWENDFENNPLTALMGELKTLTTKETEPAFKKTLKKASTLTKHIAPIIAKAIADRYIDTEGVKEAIIGVTKGLSDVFENEVNEYQKKKKSISDFRQSLAEFIANTNEGKPLIFIVDELDRCRPNYAVSILEQIKHFFSIPNIVFVLSIDKEQLGNAVKGVYGSDDIDADEYLRRFIDLEYSIPEPEVDIFYKYLYDYFQYDEFFQSPERLKSYELKSDKSNFLETCKLLFTNAKVPLRQQEKIFAHSRLALRSFTSNMYVTPHIFLLLSFIKIRHNKFYEELKSKQLSFKELQEKFLSIIKIDINSETERQLMWLEISLINVYNNYSQDRYHRKSLFEKDKETGENKALISSVIKKDSENDVMHILESINRGHREGDLDLMHYTKRIDLLEDMKT</sequence>